<evidence type="ECO:0000313" key="4">
    <source>
        <dbReference type="Proteomes" id="UP000028582"/>
    </source>
</evidence>
<name>A0A081AE18_PHYNI</name>
<dbReference type="Proteomes" id="UP000028582">
    <property type="component" value="Unassembled WGS sequence"/>
</dbReference>
<evidence type="ECO:0000256" key="1">
    <source>
        <dbReference type="SAM" id="Coils"/>
    </source>
</evidence>
<reference evidence="3 4" key="1">
    <citation type="submission" date="2013-11" db="EMBL/GenBank/DDBJ databases">
        <title>The Genome Sequence of Phytophthora parasitica P1976.</title>
        <authorList>
            <consortium name="The Broad Institute Genomics Platform"/>
            <person name="Russ C."/>
            <person name="Tyler B."/>
            <person name="Panabieres F."/>
            <person name="Shan W."/>
            <person name="Tripathy S."/>
            <person name="Grunwald N."/>
            <person name="Machado M."/>
            <person name="Johnson C.S."/>
            <person name="Walker B."/>
            <person name="Young S."/>
            <person name="Zeng Q."/>
            <person name="Gargeya S."/>
            <person name="Fitzgerald M."/>
            <person name="Haas B."/>
            <person name="Abouelleil A."/>
            <person name="Allen A.W."/>
            <person name="Alvarado L."/>
            <person name="Arachchi H.M."/>
            <person name="Berlin A.M."/>
            <person name="Chapman S.B."/>
            <person name="Gainer-Dewar J."/>
            <person name="Goldberg J."/>
            <person name="Griggs A."/>
            <person name="Gujja S."/>
            <person name="Hansen M."/>
            <person name="Howarth C."/>
            <person name="Imamovic A."/>
            <person name="Ireland A."/>
            <person name="Larimer J."/>
            <person name="McCowan C."/>
            <person name="Murphy C."/>
            <person name="Pearson M."/>
            <person name="Poon T.W."/>
            <person name="Priest M."/>
            <person name="Roberts A."/>
            <person name="Saif S."/>
            <person name="Shea T."/>
            <person name="Sisk P."/>
            <person name="Sykes S."/>
            <person name="Wortman J."/>
            <person name="Nusbaum C."/>
            <person name="Birren B."/>
        </authorList>
    </citation>
    <scope>NUCLEOTIDE SEQUENCE [LARGE SCALE GENOMIC DNA]</scope>
    <source>
        <strain evidence="3 4">P1976</strain>
    </source>
</reference>
<feature type="coiled-coil region" evidence="1">
    <location>
        <begin position="340"/>
        <end position="374"/>
    </location>
</feature>
<evidence type="ECO:0000313" key="3">
    <source>
        <dbReference type="EMBL" id="ETO77129.1"/>
    </source>
</evidence>
<evidence type="ECO:0000256" key="2">
    <source>
        <dbReference type="SAM" id="MobiDB-lite"/>
    </source>
</evidence>
<dbReference type="AlphaFoldDB" id="A0A081AE18"/>
<feature type="coiled-coil region" evidence="1">
    <location>
        <begin position="58"/>
        <end position="85"/>
    </location>
</feature>
<dbReference type="OrthoDB" id="107456at2759"/>
<keyword evidence="1" id="KW-0175">Coiled coil</keyword>
<sequence length="382" mass="44773">MTKRLLPEILSDEVDPVKEKHPRLNTPTNDGVVLPEDIEELCGYLDENDVDLLPKQPDDRLKREIRALKAEKQALRRDLSRSRRVGRNLENDMSRLRCQRHRELSYERRAQRDIRTREDGVASCEQDCRHVMKTLCSLKAHLLDQISSYEQKEVKRVVEMLIDRTEVKSTTTYLQNTQEDLMWLQQLEEDWQEYAASVGKERLEVETFVAEEKQLVTKQVDGLKTQLDSTQRRLQEVEQAGVELNAMCDLLQQEVTCQSQWLTGFALNSMAMVSIQDQLAKRLEETQAEWQQSLSQLRQERDEIQVEKSKQLDQLEFETTELQQQLRVSQFSELNAQNELQVSQKTAETYKTQKKKLQSELKTLQDQVKTLQTELRIAKPEI</sequence>
<organism evidence="3 4">
    <name type="scientific">Phytophthora nicotianae P1976</name>
    <dbReference type="NCBI Taxonomy" id="1317066"/>
    <lineage>
        <taxon>Eukaryota</taxon>
        <taxon>Sar</taxon>
        <taxon>Stramenopiles</taxon>
        <taxon>Oomycota</taxon>
        <taxon>Peronosporomycetes</taxon>
        <taxon>Peronosporales</taxon>
        <taxon>Peronosporaceae</taxon>
        <taxon>Phytophthora</taxon>
    </lineage>
</organism>
<feature type="coiled-coil region" evidence="1">
    <location>
        <begin position="220"/>
        <end position="254"/>
    </location>
</feature>
<accession>A0A081AE18</accession>
<dbReference type="EMBL" id="ANJA01001457">
    <property type="protein sequence ID" value="ETO77129.1"/>
    <property type="molecule type" value="Genomic_DNA"/>
</dbReference>
<feature type="coiled-coil region" evidence="1">
    <location>
        <begin position="280"/>
        <end position="314"/>
    </location>
</feature>
<protein>
    <submittedName>
        <fullName evidence="3">Uncharacterized protein</fullName>
    </submittedName>
</protein>
<feature type="region of interest" description="Disordered" evidence="2">
    <location>
        <begin position="1"/>
        <end position="31"/>
    </location>
</feature>
<gene>
    <name evidence="3" type="ORF">F444_07636</name>
</gene>
<comment type="caution">
    <text evidence="3">The sequence shown here is derived from an EMBL/GenBank/DDBJ whole genome shotgun (WGS) entry which is preliminary data.</text>
</comment>
<proteinExistence type="predicted"/>